<proteinExistence type="inferred from homology"/>
<gene>
    <name evidence="6" type="ORF">TTRE_0000955701</name>
</gene>
<dbReference type="GO" id="GO:0005829">
    <property type="term" value="C:cytosol"/>
    <property type="evidence" value="ECO:0007669"/>
    <property type="project" value="TreeGrafter"/>
</dbReference>
<dbReference type="GO" id="GO:0005975">
    <property type="term" value="P:carbohydrate metabolic process"/>
    <property type="evidence" value="ECO:0007669"/>
    <property type="project" value="InterPro"/>
</dbReference>
<dbReference type="EMBL" id="HG807940">
    <property type="protein sequence ID" value="CDW61125.1"/>
    <property type="molecule type" value="Genomic_DNA"/>
</dbReference>
<dbReference type="PANTHER" id="PTHR22573">
    <property type="entry name" value="PHOSPHOHEXOMUTASE FAMILY MEMBER"/>
    <property type="match status" value="1"/>
</dbReference>
<evidence type="ECO:0000313" key="7">
    <source>
        <dbReference type="Proteomes" id="UP000030665"/>
    </source>
</evidence>
<dbReference type="InterPro" id="IPR005844">
    <property type="entry name" value="A-D-PHexomutase_a/b/a-I"/>
</dbReference>
<keyword evidence="2" id="KW-0479">Metal-binding</keyword>
<keyword evidence="4" id="KW-0413">Isomerase</keyword>
<sequence length="198" mass="21373">MDGGLAGGKQGATLVVGSDGRYFASSVIQTVIRIAAANGVSTVMIGQFGVMTTPAISLAIRDHRTDGGIVISAGRRLGGKQGLFGIKLCLSNGGPADDIVNSRIYQLTKTIKEYYTCTKLEVKLNRVGEQVVRVGAKDIMRIIVFDSVKEYGKCMQSLFDFWQMRALFSGSITGNPVRLMIDGRNGGNFEVHFKLFSP</sequence>
<dbReference type="InterPro" id="IPR016055">
    <property type="entry name" value="A-D-PHexomutase_a/b/a-I/II/III"/>
</dbReference>
<dbReference type="PANTHER" id="PTHR22573:SF2">
    <property type="entry name" value="PHOSPHOGLUCOMUTASE"/>
    <property type="match status" value="1"/>
</dbReference>
<dbReference type="GO" id="GO:0004614">
    <property type="term" value="F:phosphoglucomutase activity"/>
    <property type="evidence" value="ECO:0007669"/>
    <property type="project" value="InterPro"/>
</dbReference>
<dbReference type="SUPFAM" id="SSF53738">
    <property type="entry name" value="Phosphoglucomutase, first 3 domains"/>
    <property type="match status" value="1"/>
</dbReference>
<dbReference type="AlphaFoldDB" id="A0A077ZQR8"/>
<reference evidence="6" key="1">
    <citation type="submission" date="2014-01" db="EMBL/GenBank/DDBJ databases">
        <authorList>
            <person name="Aslett M."/>
        </authorList>
    </citation>
    <scope>NUCLEOTIDE SEQUENCE</scope>
</reference>
<accession>A0A077ZQR8</accession>
<dbReference type="GO" id="GO:0046872">
    <property type="term" value="F:metal ion binding"/>
    <property type="evidence" value="ECO:0007669"/>
    <property type="project" value="UniProtKB-KW"/>
</dbReference>
<feature type="domain" description="Alpha-D-phosphohexomutase alpha/beta/alpha" evidence="5">
    <location>
        <begin position="9"/>
        <end position="114"/>
    </location>
</feature>
<evidence type="ECO:0000256" key="3">
    <source>
        <dbReference type="ARBA" id="ARBA00022842"/>
    </source>
</evidence>
<name>A0A077ZQR8_TRITR</name>
<comment type="similarity">
    <text evidence="1">Belongs to the phosphohexose mutase family.</text>
</comment>
<reference evidence="6" key="2">
    <citation type="submission" date="2014-03" db="EMBL/GenBank/DDBJ databases">
        <title>The whipworm genome and dual-species transcriptomics of an intimate host-pathogen interaction.</title>
        <authorList>
            <person name="Foth B.J."/>
            <person name="Tsai I.J."/>
            <person name="Reid A.J."/>
            <person name="Bancroft A.J."/>
            <person name="Nichol S."/>
            <person name="Tracey A."/>
            <person name="Holroyd N."/>
            <person name="Cotton J.A."/>
            <person name="Stanley E.J."/>
            <person name="Zarowiecki M."/>
            <person name="Liu J.Z."/>
            <person name="Huckvale T."/>
            <person name="Cooper P.J."/>
            <person name="Grencis R.K."/>
            <person name="Berriman M."/>
        </authorList>
    </citation>
    <scope>NUCLEOTIDE SEQUENCE [LARGE SCALE GENOMIC DNA]</scope>
</reference>
<evidence type="ECO:0000256" key="4">
    <source>
        <dbReference type="ARBA" id="ARBA00023235"/>
    </source>
</evidence>
<dbReference type="OrthoDB" id="5864824at2759"/>
<evidence type="ECO:0000313" key="6">
    <source>
        <dbReference type="EMBL" id="CDW61125.1"/>
    </source>
</evidence>
<dbReference type="Pfam" id="PF02878">
    <property type="entry name" value="PGM_PMM_I"/>
    <property type="match status" value="1"/>
</dbReference>
<evidence type="ECO:0000256" key="2">
    <source>
        <dbReference type="ARBA" id="ARBA00022723"/>
    </source>
</evidence>
<evidence type="ECO:0000259" key="5">
    <source>
        <dbReference type="Pfam" id="PF02878"/>
    </source>
</evidence>
<dbReference type="Gene3D" id="3.40.120.10">
    <property type="entry name" value="Alpha-D-Glucose-1,6-Bisphosphate, subunit A, domain 3"/>
    <property type="match status" value="1"/>
</dbReference>
<dbReference type="STRING" id="36087.A0A077ZQR8"/>
<keyword evidence="3" id="KW-0460">Magnesium</keyword>
<organism evidence="6 7">
    <name type="scientific">Trichuris trichiura</name>
    <name type="common">Whipworm</name>
    <name type="synonym">Trichocephalus trichiurus</name>
    <dbReference type="NCBI Taxonomy" id="36087"/>
    <lineage>
        <taxon>Eukaryota</taxon>
        <taxon>Metazoa</taxon>
        <taxon>Ecdysozoa</taxon>
        <taxon>Nematoda</taxon>
        <taxon>Enoplea</taxon>
        <taxon>Dorylaimia</taxon>
        <taxon>Trichinellida</taxon>
        <taxon>Trichuridae</taxon>
        <taxon>Trichuris</taxon>
    </lineage>
</organism>
<protein>
    <submittedName>
        <fullName evidence="6">PGM PMM I domain containing protein</fullName>
    </submittedName>
</protein>
<dbReference type="InterPro" id="IPR045244">
    <property type="entry name" value="PGM"/>
</dbReference>
<evidence type="ECO:0000256" key="1">
    <source>
        <dbReference type="ARBA" id="ARBA00010231"/>
    </source>
</evidence>
<keyword evidence="7" id="KW-1185">Reference proteome</keyword>
<dbReference type="Proteomes" id="UP000030665">
    <property type="component" value="Unassembled WGS sequence"/>
</dbReference>